<dbReference type="PANTHER" id="PTHR33164">
    <property type="entry name" value="TRANSCRIPTIONAL REGULATOR, MARR FAMILY"/>
    <property type="match status" value="1"/>
</dbReference>
<dbReference type="Gene3D" id="1.10.10.10">
    <property type="entry name" value="Winged helix-like DNA-binding domain superfamily/Winged helix DNA-binding domain"/>
    <property type="match status" value="1"/>
</dbReference>
<dbReference type="PANTHER" id="PTHR33164:SF43">
    <property type="entry name" value="HTH-TYPE TRANSCRIPTIONAL REPRESSOR YETL"/>
    <property type="match status" value="1"/>
</dbReference>
<organism evidence="2 3">
    <name type="scientific">Gordonia rubripertincta</name>
    <name type="common">Rhodococcus corallinus</name>
    <dbReference type="NCBI Taxonomy" id="36822"/>
    <lineage>
        <taxon>Bacteria</taxon>
        <taxon>Bacillati</taxon>
        <taxon>Actinomycetota</taxon>
        <taxon>Actinomycetes</taxon>
        <taxon>Mycobacteriales</taxon>
        <taxon>Gordoniaceae</taxon>
        <taxon>Gordonia</taxon>
    </lineage>
</organism>
<reference evidence="2" key="1">
    <citation type="submission" date="2022-12" db="EMBL/GenBank/DDBJ databases">
        <authorList>
            <person name="Krivoruchko A.V."/>
            <person name="Elkin A."/>
        </authorList>
    </citation>
    <scope>NUCLEOTIDE SEQUENCE</scope>
    <source>
        <strain evidence="2">IEGM 1388</strain>
    </source>
</reference>
<dbReference type="InterPro" id="IPR036390">
    <property type="entry name" value="WH_DNA-bd_sf"/>
</dbReference>
<dbReference type="RefSeq" id="WP_301573691.1">
    <property type="nucleotide sequence ID" value="NZ_JAPWIE010000008.1"/>
</dbReference>
<evidence type="ECO:0000259" key="1">
    <source>
        <dbReference type="PROSITE" id="PS50995"/>
    </source>
</evidence>
<proteinExistence type="predicted"/>
<dbReference type="InterPro" id="IPR039422">
    <property type="entry name" value="MarR/SlyA-like"/>
</dbReference>
<sequence>MADERRDPDQRASIPTPGAAFLLSVLGRQVRARVDAALQSEGISVRHVSALGHLSRNPGLSYSELGRRAAVTPQSMQATLNKLEEIGAVEKVGGGGRGRSARLFVTTEGQRLISVGMASYAELDRALAEHLGQDALQALTPSLLRAFRAFADDSEDQ</sequence>
<dbReference type="InterPro" id="IPR000835">
    <property type="entry name" value="HTH_MarR-typ"/>
</dbReference>
<evidence type="ECO:0000313" key="3">
    <source>
        <dbReference type="Proteomes" id="UP001067235"/>
    </source>
</evidence>
<dbReference type="InterPro" id="IPR036388">
    <property type="entry name" value="WH-like_DNA-bd_sf"/>
</dbReference>
<dbReference type="Proteomes" id="UP001067235">
    <property type="component" value="Unassembled WGS sequence"/>
</dbReference>
<dbReference type="PROSITE" id="PS50995">
    <property type="entry name" value="HTH_MARR_2"/>
    <property type="match status" value="1"/>
</dbReference>
<dbReference type="SMART" id="SM00347">
    <property type="entry name" value="HTH_MARR"/>
    <property type="match status" value="1"/>
</dbReference>
<comment type="caution">
    <text evidence="2">The sequence shown here is derived from an EMBL/GenBank/DDBJ whole genome shotgun (WGS) entry which is preliminary data.</text>
</comment>
<dbReference type="SUPFAM" id="SSF46785">
    <property type="entry name" value="Winged helix' DNA-binding domain"/>
    <property type="match status" value="1"/>
</dbReference>
<keyword evidence="3" id="KW-1185">Reference proteome</keyword>
<dbReference type="EMBL" id="JAPWIE010000008">
    <property type="protein sequence ID" value="MCZ4553059.1"/>
    <property type="molecule type" value="Genomic_DNA"/>
</dbReference>
<feature type="domain" description="HTH marR-type" evidence="1">
    <location>
        <begin position="16"/>
        <end position="148"/>
    </location>
</feature>
<gene>
    <name evidence="2" type="ORF">O4213_23930</name>
</gene>
<evidence type="ECO:0000313" key="2">
    <source>
        <dbReference type="EMBL" id="MCZ4553059.1"/>
    </source>
</evidence>
<name>A0ABT4N1W8_GORRU</name>
<protein>
    <submittedName>
        <fullName evidence="2">MarR family winged helix-turn-helix transcriptional regulator</fullName>
    </submittedName>
</protein>
<dbReference type="Pfam" id="PF12802">
    <property type="entry name" value="MarR_2"/>
    <property type="match status" value="1"/>
</dbReference>
<accession>A0ABT4N1W8</accession>